<feature type="transmembrane region" description="Helical" evidence="1">
    <location>
        <begin position="170"/>
        <end position="192"/>
    </location>
</feature>
<dbReference type="PANTHER" id="PTHR42208">
    <property type="entry name" value="HEAVY METAL TRANSPORTER-RELATED"/>
    <property type="match status" value="1"/>
</dbReference>
<protein>
    <recommendedName>
        <fullName evidence="2">Urease accessory protein UreH-like transmembrane domain-containing protein</fullName>
    </recommendedName>
</protein>
<evidence type="ECO:0000313" key="3">
    <source>
        <dbReference type="EMBL" id="EXI67670.1"/>
    </source>
</evidence>
<feature type="transmembrane region" description="Helical" evidence="1">
    <location>
        <begin position="61"/>
        <end position="82"/>
    </location>
</feature>
<keyword evidence="1" id="KW-0812">Transmembrane</keyword>
<keyword evidence="1" id="KW-1133">Transmembrane helix</keyword>
<reference evidence="3" key="1">
    <citation type="submission" date="2014-02" db="EMBL/GenBank/DDBJ databases">
        <title>Expanding our view of genomic diversity in Candidatus Accumulibacter clades.</title>
        <authorList>
            <person name="Skennerton C.T."/>
            <person name="Barr J.J."/>
            <person name="Slater F.R."/>
            <person name="Bond P.L."/>
            <person name="Tyson G.W."/>
        </authorList>
    </citation>
    <scope>NUCLEOTIDE SEQUENCE [LARGE SCALE GENOMIC DNA]</scope>
</reference>
<feature type="transmembrane region" description="Helical" evidence="1">
    <location>
        <begin position="88"/>
        <end position="107"/>
    </location>
</feature>
<dbReference type="AlphaFoldDB" id="A0A011NT14"/>
<dbReference type="PATRIC" id="fig|1454001.3.peg.1932"/>
<feature type="domain" description="Urease accessory protein UreH-like transmembrane" evidence="2">
    <location>
        <begin position="17"/>
        <end position="215"/>
    </location>
</feature>
<feature type="transmembrane region" description="Helical" evidence="1">
    <location>
        <begin position="133"/>
        <end position="158"/>
    </location>
</feature>
<comment type="caution">
    <text evidence="3">The sequence shown here is derived from an EMBL/GenBank/DDBJ whole genome shotgun (WGS) entry which is preliminary data.</text>
</comment>
<organism evidence="3 4">
    <name type="scientific">Candidatus Accumulibacter adjunctus</name>
    <dbReference type="NCBI Taxonomy" id="1454001"/>
    <lineage>
        <taxon>Bacteria</taxon>
        <taxon>Pseudomonadati</taxon>
        <taxon>Pseudomonadota</taxon>
        <taxon>Betaproteobacteria</taxon>
        <taxon>Candidatus Accumulibacter</taxon>
    </lineage>
</organism>
<feature type="transmembrane region" description="Helical" evidence="1">
    <location>
        <begin position="201"/>
        <end position="222"/>
    </location>
</feature>
<keyword evidence="1" id="KW-0472">Membrane</keyword>
<name>A0A011NT14_9PROT</name>
<dbReference type="InterPro" id="IPR039447">
    <property type="entry name" value="UreH-like_TM_dom"/>
</dbReference>
<evidence type="ECO:0000256" key="1">
    <source>
        <dbReference type="SAM" id="Phobius"/>
    </source>
</evidence>
<sequence>MDHTQHQALTEFSYWLAFMTGILGSGHCLGMCGGLVSGFFMKLGARSFAPYLAYHLTRVGVYALIGLLAAALGAVLVQTGAFGRLQGLLQIVAGGIVILLGLDLLGVSPWRNTLAFAPVDWLRRQFLSASARGVLPGAMIGGAINGLMPCSMTMAMAIKATTAPSVVEGGLLLLAFGAGTLPSMLSASFLFGRLGVRTRGWLLRGAALFVIVLGLTTVWQGIRYYLVMQRLAG</sequence>
<keyword evidence="4" id="KW-1185">Reference proteome</keyword>
<dbReference type="Pfam" id="PF13386">
    <property type="entry name" value="DsbD_2"/>
    <property type="match status" value="1"/>
</dbReference>
<gene>
    <name evidence="3" type="ORF">AW08_01933</name>
</gene>
<proteinExistence type="predicted"/>
<evidence type="ECO:0000259" key="2">
    <source>
        <dbReference type="Pfam" id="PF13386"/>
    </source>
</evidence>
<dbReference type="Proteomes" id="UP000020218">
    <property type="component" value="Unassembled WGS sequence"/>
</dbReference>
<dbReference type="EMBL" id="JFAX01000009">
    <property type="protein sequence ID" value="EXI67670.1"/>
    <property type="molecule type" value="Genomic_DNA"/>
</dbReference>
<dbReference type="STRING" id="1454001.AW08_01933"/>
<evidence type="ECO:0000313" key="4">
    <source>
        <dbReference type="Proteomes" id="UP000020218"/>
    </source>
</evidence>
<dbReference type="PANTHER" id="PTHR42208:SF1">
    <property type="entry name" value="HEAVY METAL TRANSPORTER"/>
    <property type="match status" value="1"/>
</dbReference>
<accession>A0A011NT14</accession>
<feature type="transmembrane region" description="Helical" evidence="1">
    <location>
        <begin position="12"/>
        <end position="40"/>
    </location>
</feature>